<protein>
    <submittedName>
        <fullName evidence="1">Uncharacterized protein</fullName>
    </submittedName>
</protein>
<accession>A0A0B6ZI77</accession>
<proteinExistence type="predicted"/>
<name>A0A0B6ZI77_9EUPU</name>
<sequence length="60" mass="6704">MGWQNSTMFKDCYKPTFLATMAKPSSRCLYSDSGVQTQVFSFKDNKLVNADKSISNTLGN</sequence>
<organism evidence="1">
    <name type="scientific">Arion vulgaris</name>
    <dbReference type="NCBI Taxonomy" id="1028688"/>
    <lineage>
        <taxon>Eukaryota</taxon>
        <taxon>Metazoa</taxon>
        <taxon>Spiralia</taxon>
        <taxon>Lophotrochozoa</taxon>
        <taxon>Mollusca</taxon>
        <taxon>Gastropoda</taxon>
        <taxon>Heterobranchia</taxon>
        <taxon>Euthyneura</taxon>
        <taxon>Panpulmonata</taxon>
        <taxon>Eupulmonata</taxon>
        <taxon>Stylommatophora</taxon>
        <taxon>Helicina</taxon>
        <taxon>Arionoidea</taxon>
        <taxon>Arionidae</taxon>
        <taxon>Arion</taxon>
    </lineage>
</organism>
<gene>
    <name evidence="1" type="primary">ORF63156</name>
</gene>
<reference evidence="1" key="1">
    <citation type="submission" date="2014-12" db="EMBL/GenBank/DDBJ databases">
        <title>Insight into the proteome of Arion vulgaris.</title>
        <authorList>
            <person name="Aradska J."/>
            <person name="Bulat T."/>
            <person name="Smidak R."/>
            <person name="Sarate P."/>
            <person name="Gangsoo J."/>
            <person name="Sialana F."/>
            <person name="Bilban M."/>
            <person name="Lubec G."/>
        </authorList>
    </citation>
    <scope>NUCLEOTIDE SEQUENCE</scope>
    <source>
        <tissue evidence="1">Skin</tissue>
    </source>
</reference>
<dbReference type="AlphaFoldDB" id="A0A0B6ZI77"/>
<evidence type="ECO:0000313" key="1">
    <source>
        <dbReference type="EMBL" id="CEK67576.1"/>
    </source>
</evidence>
<dbReference type="EMBL" id="HACG01020711">
    <property type="protein sequence ID" value="CEK67576.1"/>
    <property type="molecule type" value="Transcribed_RNA"/>
</dbReference>